<keyword evidence="1" id="KW-1133">Transmembrane helix</keyword>
<keyword evidence="1" id="KW-0812">Transmembrane</keyword>
<accession>A0A1I7N1L6</accession>
<evidence type="ECO:0000313" key="4">
    <source>
        <dbReference type="Proteomes" id="UP000199074"/>
    </source>
</evidence>
<feature type="transmembrane region" description="Helical" evidence="1">
    <location>
        <begin position="117"/>
        <end position="143"/>
    </location>
</feature>
<dbReference type="RefSeq" id="WP_092420558.1">
    <property type="nucleotide sequence ID" value="NZ_FPCK01000001.1"/>
</dbReference>
<evidence type="ECO:0000259" key="2">
    <source>
        <dbReference type="Pfam" id="PF01757"/>
    </source>
</evidence>
<sequence>MIPGGTTRLPWLDCAKGLGIVLVVWGHVLAFSGWPLAEQLKGFIYAFHIPLFFLLAGMTLHGRPIAAFAMRKLTALLLPYLGFLVLLGLPALAVSALHGPVPALGIDRWSILLAKLVLGGSVLSGMFGTFWFVPCLFGGLVLAQAALHMGSPARHIFVGFLVIGAYALPALLPEATMVLGVGSMPMAAVLILVGFWAQRRGALNPLWIALSALVLVPLALLMPPHTDMKFGDFGVPLLGVATAIGLAFATMLLARLGLGVPPLRVVLAFAGHRSLTIMYLHQAVHLGLRLAGVESEPILILLALLVPALLHDAFLSARHRARSLAAPFLPLHARVTGPVP</sequence>
<feature type="transmembrane region" description="Helical" evidence="1">
    <location>
        <begin position="233"/>
        <end position="253"/>
    </location>
</feature>
<feature type="transmembrane region" description="Helical" evidence="1">
    <location>
        <begin position="178"/>
        <end position="197"/>
    </location>
</feature>
<dbReference type="OrthoDB" id="9814956at2"/>
<dbReference type="Proteomes" id="UP000199074">
    <property type="component" value="Unassembled WGS sequence"/>
</dbReference>
<feature type="transmembrane region" description="Helical" evidence="1">
    <location>
        <begin position="204"/>
        <end position="221"/>
    </location>
</feature>
<evidence type="ECO:0000313" key="3">
    <source>
        <dbReference type="EMBL" id="SFV28525.1"/>
    </source>
</evidence>
<dbReference type="InterPro" id="IPR002656">
    <property type="entry name" value="Acyl_transf_3_dom"/>
</dbReference>
<keyword evidence="1" id="KW-0472">Membrane</keyword>
<feature type="transmembrane region" description="Helical" evidence="1">
    <location>
        <begin position="18"/>
        <end position="37"/>
    </location>
</feature>
<feature type="transmembrane region" description="Helical" evidence="1">
    <location>
        <begin position="73"/>
        <end position="97"/>
    </location>
</feature>
<gene>
    <name evidence="3" type="ORF">SAMN05216456_0537</name>
</gene>
<dbReference type="PANTHER" id="PTHR37312">
    <property type="entry name" value="MEMBRANE-BOUND ACYLTRANSFERASE YKRP-RELATED"/>
    <property type="match status" value="1"/>
</dbReference>
<protein>
    <submittedName>
        <fullName evidence="3">Fucose 4-O-acetylase</fullName>
    </submittedName>
</protein>
<reference evidence="3 4" key="1">
    <citation type="submission" date="2016-10" db="EMBL/GenBank/DDBJ databases">
        <authorList>
            <person name="de Groot N.N."/>
        </authorList>
    </citation>
    <scope>NUCLEOTIDE SEQUENCE [LARGE SCALE GENOMIC DNA]</scope>
    <source>
        <strain evidence="3 4">IPL20</strain>
    </source>
</reference>
<dbReference type="PANTHER" id="PTHR37312:SF1">
    <property type="entry name" value="MEMBRANE-BOUND ACYLTRANSFERASE YKRP-RELATED"/>
    <property type="match status" value="1"/>
</dbReference>
<dbReference type="Pfam" id="PF01757">
    <property type="entry name" value="Acyl_transf_3"/>
    <property type="match status" value="1"/>
</dbReference>
<feature type="transmembrane region" description="Helical" evidence="1">
    <location>
        <begin position="155"/>
        <end position="172"/>
    </location>
</feature>
<dbReference type="InterPro" id="IPR052734">
    <property type="entry name" value="Nod_factor_acetyltransferase"/>
</dbReference>
<proteinExistence type="predicted"/>
<dbReference type="EMBL" id="FPCK01000001">
    <property type="protein sequence ID" value="SFV28525.1"/>
    <property type="molecule type" value="Genomic_DNA"/>
</dbReference>
<keyword evidence="4" id="KW-1185">Reference proteome</keyword>
<feature type="domain" description="Acyltransferase 3" evidence="2">
    <location>
        <begin position="10"/>
        <end position="309"/>
    </location>
</feature>
<organism evidence="3 4">
    <name type="scientific">Devosia crocina</name>
    <dbReference type="NCBI Taxonomy" id="429728"/>
    <lineage>
        <taxon>Bacteria</taxon>
        <taxon>Pseudomonadati</taxon>
        <taxon>Pseudomonadota</taxon>
        <taxon>Alphaproteobacteria</taxon>
        <taxon>Hyphomicrobiales</taxon>
        <taxon>Devosiaceae</taxon>
        <taxon>Devosia</taxon>
    </lineage>
</organism>
<dbReference type="AlphaFoldDB" id="A0A1I7N1L6"/>
<feature type="transmembrane region" description="Helical" evidence="1">
    <location>
        <begin position="43"/>
        <end position="61"/>
    </location>
</feature>
<evidence type="ECO:0000256" key="1">
    <source>
        <dbReference type="SAM" id="Phobius"/>
    </source>
</evidence>
<dbReference type="GO" id="GO:0016747">
    <property type="term" value="F:acyltransferase activity, transferring groups other than amino-acyl groups"/>
    <property type="evidence" value="ECO:0007669"/>
    <property type="project" value="InterPro"/>
</dbReference>
<dbReference type="STRING" id="429728.SAMN05216456_0537"/>
<name>A0A1I7N1L6_9HYPH</name>